<dbReference type="PROSITE" id="PS51186">
    <property type="entry name" value="GNAT"/>
    <property type="match status" value="1"/>
</dbReference>
<dbReference type="InterPro" id="IPR016181">
    <property type="entry name" value="Acyl_CoA_acyltransferase"/>
</dbReference>
<organism evidence="4 5">
    <name type="scientific">Collimonas rhizosphaerae</name>
    <dbReference type="NCBI Taxonomy" id="3126357"/>
    <lineage>
        <taxon>Bacteria</taxon>
        <taxon>Pseudomonadati</taxon>
        <taxon>Pseudomonadota</taxon>
        <taxon>Betaproteobacteria</taxon>
        <taxon>Burkholderiales</taxon>
        <taxon>Oxalobacteraceae</taxon>
        <taxon>Collimonas</taxon>
    </lineage>
</organism>
<dbReference type="Proteomes" id="UP001495910">
    <property type="component" value="Unassembled WGS sequence"/>
</dbReference>
<keyword evidence="1" id="KW-0808">Transferase</keyword>
<dbReference type="InterPro" id="IPR000182">
    <property type="entry name" value="GNAT_dom"/>
</dbReference>
<keyword evidence="5" id="KW-1185">Reference proteome</keyword>
<gene>
    <name evidence="4" type="ORF">V8G57_02475</name>
</gene>
<sequence length="161" mass="18007">MTTPIILRRMDKEDFDVYSVRAIPLLAAAQAAAYGTTLEGARNSAETAFRKIDADAEPAATGQHLYVVEADGAPVGAVWFDIRQSGKEHYAYLYDWVIWPEHRGKGYGKAAMQATEQRARENSASRLMLNVFTHNRFGADLYQRYGFVTASSILVKRIDTE</sequence>
<comment type="caution">
    <text evidence="4">The sequence shown here is derived from an EMBL/GenBank/DDBJ whole genome shotgun (WGS) entry which is preliminary data.</text>
</comment>
<dbReference type="SUPFAM" id="SSF55729">
    <property type="entry name" value="Acyl-CoA N-acyltransferases (Nat)"/>
    <property type="match status" value="1"/>
</dbReference>
<dbReference type="RefSeq" id="WP_342828064.1">
    <property type="nucleotide sequence ID" value="NZ_JBANDC010000002.1"/>
</dbReference>
<protein>
    <submittedName>
        <fullName evidence="4">GNAT family N-acetyltransferase</fullName>
    </submittedName>
</protein>
<dbReference type="EMBL" id="JBANDC010000002">
    <property type="protein sequence ID" value="MEM4986245.1"/>
    <property type="molecule type" value="Genomic_DNA"/>
</dbReference>
<evidence type="ECO:0000256" key="2">
    <source>
        <dbReference type="ARBA" id="ARBA00023315"/>
    </source>
</evidence>
<name>A0ABU9PQI0_9BURK</name>
<accession>A0ABU9PQI0</accession>
<evidence type="ECO:0000256" key="1">
    <source>
        <dbReference type="ARBA" id="ARBA00022679"/>
    </source>
</evidence>
<dbReference type="Pfam" id="PF00583">
    <property type="entry name" value="Acetyltransf_1"/>
    <property type="match status" value="1"/>
</dbReference>
<dbReference type="PANTHER" id="PTHR43420">
    <property type="entry name" value="ACETYLTRANSFERASE"/>
    <property type="match status" value="1"/>
</dbReference>
<keyword evidence="2" id="KW-0012">Acyltransferase</keyword>
<feature type="domain" description="N-acetyltransferase" evidence="3">
    <location>
        <begin position="5"/>
        <end position="161"/>
    </location>
</feature>
<evidence type="ECO:0000313" key="4">
    <source>
        <dbReference type="EMBL" id="MEM4986245.1"/>
    </source>
</evidence>
<evidence type="ECO:0000313" key="5">
    <source>
        <dbReference type="Proteomes" id="UP001495910"/>
    </source>
</evidence>
<proteinExistence type="predicted"/>
<reference evidence="4 5" key="1">
    <citation type="submission" date="2024-02" db="EMBL/GenBank/DDBJ databases">
        <title>Draft genome sequence of Collimonas sp. strain H4R21, an effective mineral-weathering bacterial strain isolated from the beech rhizosphere.</title>
        <authorList>
            <person name="Morin E."/>
            <person name="Uroz S."/>
            <person name="Leveau J.H.J."/>
            <person name="Kumar R."/>
            <person name="Rey M.W."/>
            <person name="Pham J."/>
        </authorList>
    </citation>
    <scope>NUCLEOTIDE SEQUENCE [LARGE SCALE GENOMIC DNA]</scope>
    <source>
        <strain evidence="4 5">H4R21</strain>
    </source>
</reference>
<dbReference type="InterPro" id="IPR050680">
    <property type="entry name" value="YpeA/RimI_acetyltransf"/>
</dbReference>
<evidence type="ECO:0000259" key="3">
    <source>
        <dbReference type="PROSITE" id="PS51186"/>
    </source>
</evidence>
<dbReference type="CDD" id="cd04301">
    <property type="entry name" value="NAT_SF"/>
    <property type="match status" value="1"/>
</dbReference>
<dbReference type="Gene3D" id="3.40.630.30">
    <property type="match status" value="1"/>
</dbReference>